<dbReference type="InParanoid" id="D8T487"/>
<keyword evidence="2" id="KW-1185">Reference proteome</keyword>
<dbReference type="EMBL" id="GL377673">
    <property type="protein sequence ID" value="EFJ08526.1"/>
    <property type="molecule type" value="Genomic_DNA"/>
</dbReference>
<protein>
    <submittedName>
        <fullName evidence="1">Uncharacterized protein</fullName>
    </submittedName>
</protein>
<sequence>MDWRPRDWRTRVVCCIYSYLSHGIFIKTWLHKVCQAKYDKQGMFWVWLWHAARRHANGYAGCGEETELLKALELMELLRAHKGVVVQAIGKVDKVNPSTLVMTNANLLRAQPLSSRLL</sequence>
<proteinExistence type="predicted"/>
<evidence type="ECO:0000313" key="1">
    <source>
        <dbReference type="EMBL" id="EFJ08526.1"/>
    </source>
</evidence>
<organism evidence="2">
    <name type="scientific">Selaginella moellendorffii</name>
    <name type="common">Spikemoss</name>
    <dbReference type="NCBI Taxonomy" id="88036"/>
    <lineage>
        <taxon>Eukaryota</taxon>
        <taxon>Viridiplantae</taxon>
        <taxon>Streptophyta</taxon>
        <taxon>Embryophyta</taxon>
        <taxon>Tracheophyta</taxon>
        <taxon>Lycopodiopsida</taxon>
        <taxon>Selaginellales</taxon>
        <taxon>Selaginellaceae</taxon>
        <taxon>Selaginella</taxon>
    </lineage>
</organism>
<dbReference type="Proteomes" id="UP000001514">
    <property type="component" value="Unassembled WGS sequence"/>
</dbReference>
<dbReference type="Gramene" id="EFJ08526">
    <property type="protein sequence ID" value="EFJ08526"/>
    <property type="gene ID" value="SELMODRAFT_428860"/>
</dbReference>
<dbReference type="KEGG" id="smo:SELMODRAFT_428860"/>
<dbReference type="HOGENOM" id="CLU_2077176_0_0_1"/>
<accession>D8T487</accession>
<gene>
    <name evidence="1" type="ORF">SELMODRAFT_428860</name>
</gene>
<dbReference type="AlphaFoldDB" id="D8T487"/>
<name>D8T487_SELML</name>
<evidence type="ECO:0000313" key="2">
    <source>
        <dbReference type="Proteomes" id="UP000001514"/>
    </source>
</evidence>
<reference evidence="1 2" key="1">
    <citation type="journal article" date="2011" name="Science">
        <title>The Selaginella genome identifies genetic changes associated with the evolution of vascular plants.</title>
        <authorList>
            <person name="Banks J.A."/>
            <person name="Nishiyama T."/>
            <person name="Hasebe M."/>
            <person name="Bowman J.L."/>
            <person name="Gribskov M."/>
            <person name="dePamphilis C."/>
            <person name="Albert V.A."/>
            <person name="Aono N."/>
            <person name="Aoyama T."/>
            <person name="Ambrose B.A."/>
            <person name="Ashton N.W."/>
            <person name="Axtell M.J."/>
            <person name="Barker E."/>
            <person name="Barker M.S."/>
            <person name="Bennetzen J.L."/>
            <person name="Bonawitz N.D."/>
            <person name="Chapple C."/>
            <person name="Cheng C."/>
            <person name="Correa L.G."/>
            <person name="Dacre M."/>
            <person name="DeBarry J."/>
            <person name="Dreyer I."/>
            <person name="Elias M."/>
            <person name="Engstrom E.M."/>
            <person name="Estelle M."/>
            <person name="Feng L."/>
            <person name="Finet C."/>
            <person name="Floyd S.K."/>
            <person name="Frommer W.B."/>
            <person name="Fujita T."/>
            <person name="Gramzow L."/>
            <person name="Gutensohn M."/>
            <person name="Harholt J."/>
            <person name="Hattori M."/>
            <person name="Heyl A."/>
            <person name="Hirai T."/>
            <person name="Hiwatashi Y."/>
            <person name="Ishikawa M."/>
            <person name="Iwata M."/>
            <person name="Karol K.G."/>
            <person name="Koehler B."/>
            <person name="Kolukisaoglu U."/>
            <person name="Kubo M."/>
            <person name="Kurata T."/>
            <person name="Lalonde S."/>
            <person name="Li K."/>
            <person name="Li Y."/>
            <person name="Litt A."/>
            <person name="Lyons E."/>
            <person name="Manning G."/>
            <person name="Maruyama T."/>
            <person name="Michael T.P."/>
            <person name="Mikami K."/>
            <person name="Miyazaki S."/>
            <person name="Morinaga S."/>
            <person name="Murata T."/>
            <person name="Mueller-Roeber B."/>
            <person name="Nelson D.R."/>
            <person name="Obara M."/>
            <person name="Oguri Y."/>
            <person name="Olmstead R.G."/>
            <person name="Onodera N."/>
            <person name="Petersen B.L."/>
            <person name="Pils B."/>
            <person name="Prigge M."/>
            <person name="Rensing S.A."/>
            <person name="Riano-Pachon D.M."/>
            <person name="Roberts A.W."/>
            <person name="Sato Y."/>
            <person name="Scheller H.V."/>
            <person name="Schulz B."/>
            <person name="Schulz C."/>
            <person name="Shakirov E.V."/>
            <person name="Shibagaki N."/>
            <person name="Shinohara N."/>
            <person name="Shippen D.E."/>
            <person name="Soerensen I."/>
            <person name="Sotooka R."/>
            <person name="Sugimoto N."/>
            <person name="Sugita M."/>
            <person name="Sumikawa N."/>
            <person name="Tanurdzic M."/>
            <person name="Theissen G."/>
            <person name="Ulvskov P."/>
            <person name="Wakazuki S."/>
            <person name="Weng J.K."/>
            <person name="Willats W.W."/>
            <person name="Wipf D."/>
            <person name="Wolf P.G."/>
            <person name="Yang L."/>
            <person name="Zimmer A.D."/>
            <person name="Zhu Q."/>
            <person name="Mitros T."/>
            <person name="Hellsten U."/>
            <person name="Loque D."/>
            <person name="Otillar R."/>
            <person name="Salamov A."/>
            <person name="Schmutz J."/>
            <person name="Shapiro H."/>
            <person name="Lindquist E."/>
            <person name="Lucas S."/>
            <person name="Rokhsar D."/>
            <person name="Grigoriev I.V."/>
        </authorList>
    </citation>
    <scope>NUCLEOTIDE SEQUENCE [LARGE SCALE GENOMIC DNA]</scope>
</reference>